<dbReference type="AlphaFoldDB" id="A0A409XN87"/>
<dbReference type="Proteomes" id="UP000283269">
    <property type="component" value="Unassembled WGS sequence"/>
</dbReference>
<keyword evidence="2" id="KW-1185">Reference proteome</keyword>
<evidence type="ECO:0000313" key="2">
    <source>
        <dbReference type="Proteomes" id="UP000283269"/>
    </source>
</evidence>
<dbReference type="InParanoid" id="A0A409XN87"/>
<comment type="caution">
    <text evidence="1">The sequence shown here is derived from an EMBL/GenBank/DDBJ whole genome shotgun (WGS) entry which is preliminary data.</text>
</comment>
<evidence type="ECO:0000313" key="1">
    <source>
        <dbReference type="EMBL" id="PPQ92259.1"/>
    </source>
</evidence>
<gene>
    <name evidence="1" type="ORF">CVT25_008941</name>
</gene>
<name>A0A409XN87_PSICY</name>
<proteinExistence type="predicted"/>
<reference evidence="1 2" key="1">
    <citation type="journal article" date="2018" name="Evol. Lett.">
        <title>Horizontal gene cluster transfer increased hallucinogenic mushroom diversity.</title>
        <authorList>
            <person name="Reynolds H.T."/>
            <person name="Vijayakumar V."/>
            <person name="Gluck-Thaler E."/>
            <person name="Korotkin H.B."/>
            <person name="Matheny P.B."/>
            <person name="Slot J.C."/>
        </authorList>
    </citation>
    <scope>NUCLEOTIDE SEQUENCE [LARGE SCALE GENOMIC DNA]</scope>
    <source>
        <strain evidence="1 2">2631</strain>
    </source>
</reference>
<accession>A0A409XN87</accession>
<sequence>MTMGADVFICRYNSRRTYLLTEKWNIKDFLDEKLLKLRPRKKCMLRDAVADAAIGCYEDARVELRQARPAWSEKNFLEQSPFITDAVTLNLDAVSACYI</sequence>
<dbReference type="EMBL" id="NHYD01001073">
    <property type="protein sequence ID" value="PPQ92259.1"/>
    <property type="molecule type" value="Genomic_DNA"/>
</dbReference>
<organism evidence="1 2">
    <name type="scientific">Psilocybe cyanescens</name>
    <dbReference type="NCBI Taxonomy" id="93625"/>
    <lineage>
        <taxon>Eukaryota</taxon>
        <taxon>Fungi</taxon>
        <taxon>Dikarya</taxon>
        <taxon>Basidiomycota</taxon>
        <taxon>Agaricomycotina</taxon>
        <taxon>Agaricomycetes</taxon>
        <taxon>Agaricomycetidae</taxon>
        <taxon>Agaricales</taxon>
        <taxon>Agaricineae</taxon>
        <taxon>Strophariaceae</taxon>
        <taxon>Psilocybe</taxon>
    </lineage>
</organism>
<protein>
    <submittedName>
        <fullName evidence="1">Uncharacterized protein</fullName>
    </submittedName>
</protein>